<evidence type="ECO:0000313" key="3">
    <source>
        <dbReference type="Proteomes" id="UP001257234"/>
    </source>
</evidence>
<comment type="caution">
    <text evidence="2">The sequence shown here is derived from an EMBL/GenBank/DDBJ whole genome shotgun (WGS) entry which is preliminary data.</text>
</comment>
<keyword evidence="1" id="KW-0732">Signal</keyword>
<dbReference type="EMBL" id="JAVJIU010000003">
    <property type="protein sequence ID" value="MDR5590870.1"/>
    <property type="molecule type" value="Genomic_DNA"/>
</dbReference>
<dbReference type="Proteomes" id="UP001257234">
    <property type="component" value="Unassembled WGS sequence"/>
</dbReference>
<evidence type="ECO:0000313" key="2">
    <source>
        <dbReference type="EMBL" id="MDR5590870.1"/>
    </source>
</evidence>
<gene>
    <name evidence="2" type="ORF">RE431_09465</name>
</gene>
<name>A0ABU1ER59_9FLAO</name>
<feature type="signal peptide" evidence="1">
    <location>
        <begin position="1"/>
        <end position="15"/>
    </location>
</feature>
<accession>A0ABU1ER59</accession>
<organism evidence="2 3">
    <name type="scientific">Christiangramia sediminicola</name>
    <dbReference type="NCBI Taxonomy" id="3073267"/>
    <lineage>
        <taxon>Bacteria</taxon>
        <taxon>Pseudomonadati</taxon>
        <taxon>Bacteroidota</taxon>
        <taxon>Flavobacteriia</taxon>
        <taxon>Flavobacteriales</taxon>
        <taxon>Flavobacteriaceae</taxon>
        <taxon>Christiangramia</taxon>
    </lineage>
</organism>
<sequence length="255" mass="28606">MKKIIYLFMFAIAFAGCSVESLDSNEEFVIADAKPALEDEVPASLSYGALCAGDSAEFCVNFPQDYKGNGETKTSLVKFELLVEGDDPATEEVEEEYYEELLHAQENTQACFDHTFDMAQTYQVRYKTTGAWIEEEIVVEDCSDCEESFSYTDHGDNSYTFYYTPAEDMMDAAVVFTFAQSTAISGLEEIDGWYASGQTMQKTMDLVSCTNYEWTVTLEKNCSGNSQNSNVWTDFKVNDVSKKNNNTPNLTQSCD</sequence>
<dbReference type="PROSITE" id="PS51257">
    <property type="entry name" value="PROKAR_LIPOPROTEIN"/>
    <property type="match status" value="1"/>
</dbReference>
<proteinExistence type="predicted"/>
<keyword evidence="3" id="KW-1185">Reference proteome</keyword>
<protein>
    <submittedName>
        <fullName evidence="2">Uncharacterized protein</fullName>
    </submittedName>
</protein>
<dbReference type="RefSeq" id="WP_309561741.1">
    <property type="nucleotide sequence ID" value="NZ_JAVJIU010000003.1"/>
</dbReference>
<feature type="chain" id="PRO_5047218532" evidence="1">
    <location>
        <begin position="16"/>
        <end position="255"/>
    </location>
</feature>
<reference evidence="3" key="1">
    <citation type="submission" date="2023-07" db="EMBL/GenBank/DDBJ databases">
        <title>Christiangramia sp. SM2212., a novel bacterium of the family Flavobacteriaceae isolated from the sea sediment.</title>
        <authorList>
            <person name="Wang J."/>
            <person name="Zhang X."/>
        </authorList>
    </citation>
    <scope>NUCLEOTIDE SEQUENCE [LARGE SCALE GENOMIC DNA]</scope>
    <source>
        <strain evidence="3">SM2212</strain>
    </source>
</reference>
<evidence type="ECO:0000256" key="1">
    <source>
        <dbReference type="SAM" id="SignalP"/>
    </source>
</evidence>